<organism evidence="1 2">
    <name type="scientific">Candidatus Thiodiazotropha taylori</name>
    <dbReference type="NCBI Taxonomy" id="2792791"/>
    <lineage>
        <taxon>Bacteria</taxon>
        <taxon>Pseudomonadati</taxon>
        <taxon>Pseudomonadota</taxon>
        <taxon>Gammaproteobacteria</taxon>
        <taxon>Chromatiales</taxon>
        <taxon>Sedimenticolaceae</taxon>
        <taxon>Candidatus Thiodiazotropha</taxon>
    </lineage>
</organism>
<evidence type="ECO:0000313" key="1">
    <source>
        <dbReference type="EMBL" id="MCG7946632.1"/>
    </source>
</evidence>
<dbReference type="Proteomes" id="UP000886667">
    <property type="component" value="Unassembled WGS sequence"/>
</dbReference>
<dbReference type="EMBL" id="JAEPCM010000331">
    <property type="protein sequence ID" value="MCG7946632.1"/>
    <property type="molecule type" value="Genomic_DNA"/>
</dbReference>
<accession>A0A9E4KDI8</accession>
<dbReference type="AlphaFoldDB" id="A0A9E4KDI8"/>
<dbReference type="Pfam" id="PF20461">
    <property type="entry name" value="DUF6714"/>
    <property type="match status" value="1"/>
</dbReference>
<name>A0A9E4KDI8_9GAMM</name>
<comment type="caution">
    <text evidence="1">The sequence shown here is derived from an EMBL/GenBank/DDBJ whole genome shotgun (WGS) entry which is preliminary data.</text>
</comment>
<dbReference type="InterPro" id="IPR046560">
    <property type="entry name" value="DUF6714"/>
</dbReference>
<sequence length="165" mass="19749">MSIEELINIIEKAFDGVPQPEDITLHVAEAHDDYDYEHDKEHRRKDYIGRWQDVPKEHIRKCQSALSFVNKTGMRFYLPAYMIWYLKNLGSDEVWSDHTLYSLDNHAKDPKLAEYHKERFSLFTPEQLSACAAFVKFCANDETDFTDTYFAKKKYERYWSQYEKI</sequence>
<reference evidence="1" key="1">
    <citation type="journal article" date="2021" name="Proc. Natl. Acad. Sci. U.S.A.">
        <title>Global biogeography of chemosynthetic symbionts reveals both localized and globally distributed symbiont groups. .</title>
        <authorList>
            <person name="Osvatic J.T."/>
            <person name="Wilkins L.G.E."/>
            <person name="Leibrecht L."/>
            <person name="Leray M."/>
            <person name="Zauner S."/>
            <person name="Polzin J."/>
            <person name="Camacho Y."/>
            <person name="Gros O."/>
            <person name="van Gils J.A."/>
            <person name="Eisen J.A."/>
            <person name="Petersen J.M."/>
            <person name="Yuen B."/>
        </authorList>
    </citation>
    <scope>NUCLEOTIDE SEQUENCE</scope>
    <source>
        <strain evidence="1">MAGclacostrist064TRANS</strain>
    </source>
</reference>
<gene>
    <name evidence="1" type="ORF">JAZ07_09855</name>
</gene>
<protein>
    <submittedName>
        <fullName evidence="1">Uncharacterized protein</fullName>
    </submittedName>
</protein>
<evidence type="ECO:0000313" key="2">
    <source>
        <dbReference type="Proteomes" id="UP000886667"/>
    </source>
</evidence>
<proteinExistence type="predicted"/>